<name>A0A7Y9DWR8_9PSEU</name>
<accession>A0A7Y9DWR8</accession>
<evidence type="ECO:0008006" key="4">
    <source>
        <dbReference type="Google" id="ProtNLM"/>
    </source>
</evidence>
<evidence type="ECO:0000256" key="1">
    <source>
        <dbReference type="SAM" id="MobiDB-lite"/>
    </source>
</evidence>
<feature type="compositionally biased region" description="Basic residues" evidence="1">
    <location>
        <begin position="113"/>
        <end position="123"/>
    </location>
</feature>
<dbReference type="Proteomes" id="UP000535890">
    <property type="component" value="Unassembled WGS sequence"/>
</dbReference>
<sequence>MTDKNPAPIDDDVDIDLDAAPERDQPASRPAKVRLGGKMWLVAPPDAGLVMEIEDAGTTSRVLQLLFDEQWPDVRPLLDPLRPEQLLELVNQLGDRFGFSQRSMMERATPNRAQRRQRRALPR</sequence>
<feature type="region of interest" description="Disordered" evidence="1">
    <location>
        <begin position="101"/>
        <end position="123"/>
    </location>
</feature>
<keyword evidence="3" id="KW-1185">Reference proteome</keyword>
<feature type="compositionally biased region" description="Acidic residues" evidence="1">
    <location>
        <begin position="9"/>
        <end position="19"/>
    </location>
</feature>
<dbReference type="EMBL" id="JACCBN010000001">
    <property type="protein sequence ID" value="NYD36824.1"/>
    <property type="molecule type" value="Genomic_DNA"/>
</dbReference>
<proteinExistence type="predicted"/>
<reference evidence="2 3" key="1">
    <citation type="submission" date="2020-07" db="EMBL/GenBank/DDBJ databases">
        <title>Sequencing the genomes of 1000 actinobacteria strains.</title>
        <authorList>
            <person name="Klenk H.-P."/>
        </authorList>
    </citation>
    <scope>NUCLEOTIDE SEQUENCE [LARGE SCALE GENOMIC DNA]</scope>
    <source>
        <strain evidence="2 3">DSM 45772</strain>
    </source>
</reference>
<comment type="caution">
    <text evidence="2">The sequence shown here is derived from an EMBL/GenBank/DDBJ whole genome shotgun (WGS) entry which is preliminary data.</text>
</comment>
<evidence type="ECO:0000313" key="3">
    <source>
        <dbReference type="Proteomes" id="UP000535890"/>
    </source>
</evidence>
<feature type="region of interest" description="Disordered" evidence="1">
    <location>
        <begin position="1"/>
        <end position="31"/>
    </location>
</feature>
<protein>
    <recommendedName>
        <fullName evidence="4">Tail assembly chaperone</fullName>
    </recommendedName>
</protein>
<gene>
    <name evidence="2" type="ORF">BJ983_002926</name>
</gene>
<evidence type="ECO:0000313" key="2">
    <source>
        <dbReference type="EMBL" id="NYD36824.1"/>
    </source>
</evidence>
<dbReference type="AlphaFoldDB" id="A0A7Y9DWR8"/>
<organism evidence="2 3">
    <name type="scientific">Actinomycetospora corticicola</name>
    <dbReference type="NCBI Taxonomy" id="663602"/>
    <lineage>
        <taxon>Bacteria</taxon>
        <taxon>Bacillati</taxon>
        <taxon>Actinomycetota</taxon>
        <taxon>Actinomycetes</taxon>
        <taxon>Pseudonocardiales</taxon>
        <taxon>Pseudonocardiaceae</taxon>
        <taxon>Actinomycetospora</taxon>
    </lineage>
</organism>
<dbReference type="RefSeq" id="WP_179794448.1">
    <property type="nucleotide sequence ID" value="NZ_BAABHP010000021.1"/>
</dbReference>